<comment type="caution">
    <text evidence="2">The sequence shown here is derived from an EMBL/GenBank/DDBJ whole genome shotgun (WGS) entry which is preliminary data.</text>
</comment>
<name>A0A5B7J4Z5_PORTR</name>
<proteinExistence type="predicted"/>
<dbReference type="EMBL" id="VSRR010081362">
    <property type="protein sequence ID" value="MPC89543.1"/>
    <property type="molecule type" value="Genomic_DNA"/>
</dbReference>
<feature type="region of interest" description="Disordered" evidence="1">
    <location>
        <begin position="1"/>
        <end position="36"/>
    </location>
</feature>
<evidence type="ECO:0000256" key="1">
    <source>
        <dbReference type="SAM" id="MobiDB-lite"/>
    </source>
</evidence>
<gene>
    <name evidence="2" type="ORF">E2C01_084495</name>
</gene>
<accession>A0A5B7J4Z5</accession>
<evidence type="ECO:0000313" key="3">
    <source>
        <dbReference type="Proteomes" id="UP000324222"/>
    </source>
</evidence>
<evidence type="ECO:0000313" key="2">
    <source>
        <dbReference type="EMBL" id="MPC89543.1"/>
    </source>
</evidence>
<sequence>MNAAQPTPRQETEARASPSEREPRRPTGLSLTGFRSPYVRESRQQWRVAATYRSSGLPAVLPPPPRPRCRPPALARVGGAATLTQHTGSVK</sequence>
<keyword evidence="3" id="KW-1185">Reference proteome</keyword>
<organism evidence="2 3">
    <name type="scientific">Portunus trituberculatus</name>
    <name type="common">Swimming crab</name>
    <name type="synonym">Neptunus trituberculatus</name>
    <dbReference type="NCBI Taxonomy" id="210409"/>
    <lineage>
        <taxon>Eukaryota</taxon>
        <taxon>Metazoa</taxon>
        <taxon>Ecdysozoa</taxon>
        <taxon>Arthropoda</taxon>
        <taxon>Crustacea</taxon>
        <taxon>Multicrustacea</taxon>
        <taxon>Malacostraca</taxon>
        <taxon>Eumalacostraca</taxon>
        <taxon>Eucarida</taxon>
        <taxon>Decapoda</taxon>
        <taxon>Pleocyemata</taxon>
        <taxon>Brachyura</taxon>
        <taxon>Eubrachyura</taxon>
        <taxon>Portunoidea</taxon>
        <taxon>Portunidae</taxon>
        <taxon>Portuninae</taxon>
        <taxon>Portunus</taxon>
    </lineage>
</organism>
<protein>
    <submittedName>
        <fullName evidence="2">Uncharacterized protein</fullName>
    </submittedName>
</protein>
<dbReference type="AlphaFoldDB" id="A0A5B7J4Z5"/>
<reference evidence="2 3" key="1">
    <citation type="submission" date="2019-05" db="EMBL/GenBank/DDBJ databases">
        <title>Another draft genome of Portunus trituberculatus and its Hox gene families provides insights of decapod evolution.</title>
        <authorList>
            <person name="Jeong J.-H."/>
            <person name="Song I."/>
            <person name="Kim S."/>
            <person name="Choi T."/>
            <person name="Kim D."/>
            <person name="Ryu S."/>
            <person name="Kim W."/>
        </authorList>
    </citation>
    <scope>NUCLEOTIDE SEQUENCE [LARGE SCALE GENOMIC DNA]</scope>
    <source>
        <tissue evidence="2">Muscle</tissue>
    </source>
</reference>
<dbReference type="Proteomes" id="UP000324222">
    <property type="component" value="Unassembled WGS sequence"/>
</dbReference>
<feature type="compositionally biased region" description="Basic and acidic residues" evidence="1">
    <location>
        <begin position="10"/>
        <end position="25"/>
    </location>
</feature>